<evidence type="ECO:0000313" key="11">
    <source>
        <dbReference type="Proteomes" id="UP000663505"/>
    </source>
</evidence>
<dbReference type="NCBIfam" id="TIGR01883">
    <property type="entry name" value="PepT-like"/>
    <property type="match status" value="1"/>
</dbReference>
<feature type="domain" description="Peptidase M20 dimerisation" evidence="9">
    <location>
        <begin position="187"/>
        <end position="277"/>
    </location>
</feature>
<protein>
    <submittedName>
        <fullName evidence="10">M20/M25/M40 family metallo-hydrolase</fullName>
    </submittedName>
</protein>
<dbReference type="InterPro" id="IPR002933">
    <property type="entry name" value="Peptidase_M20"/>
</dbReference>
<dbReference type="InterPro" id="IPR011650">
    <property type="entry name" value="Peptidase_M20_dimer"/>
</dbReference>
<evidence type="ECO:0000259" key="9">
    <source>
        <dbReference type="Pfam" id="PF07687"/>
    </source>
</evidence>
<comment type="cofactor">
    <cofactor evidence="1">
        <name>Zn(2+)</name>
        <dbReference type="ChEBI" id="CHEBI:29105"/>
    </cofactor>
</comment>
<evidence type="ECO:0000256" key="1">
    <source>
        <dbReference type="ARBA" id="ARBA00001947"/>
    </source>
</evidence>
<dbReference type="PANTHER" id="PTHR42994">
    <property type="entry name" value="PEPTIDASE T"/>
    <property type="match status" value="1"/>
</dbReference>
<keyword evidence="5" id="KW-0862">Zinc</keyword>
<evidence type="ECO:0000313" key="10">
    <source>
        <dbReference type="EMBL" id="QSO45792.1"/>
    </source>
</evidence>
<dbReference type="GO" id="GO:0046872">
    <property type="term" value="F:metal ion binding"/>
    <property type="evidence" value="ECO:0007669"/>
    <property type="project" value="UniProtKB-UniRule"/>
</dbReference>
<dbReference type="EMBL" id="CP071182">
    <property type="protein sequence ID" value="QSO45792.1"/>
    <property type="molecule type" value="Genomic_DNA"/>
</dbReference>
<evidence type="ECO:0000256" key="3">
    <source>
        <dbReference type="ARBA" id="ARBA00022723"/>
    </source>
</evidence>
<keyword evidence="6" id="KW-0482">Metalloprotease</keyword>
<dbReference type="GO" id="GO:0008237">
    <property type="term" value="F:metallopeptidase activity"/>
    <property type="evidence" value="ECO:0007669"/>
    <property type="project" value="UniProtKB-KW"/>
</dbReference>
<proteinExistence type="inferred from homology"/>
<keyword evidence="2" id="KW-0645">Protease</keyword>
<comment type="cofactor">
    <cofactor evidence="8">
        <name>a divalent metal cation</name>
        <dbReference type="ChEBI" id="CHEBI:60240"/>
    </cofactor>
    <text evidence="8">Binds 2 divalent metal cations per subunit.</text>
</comment>
<reference evidence="10 11" key="1">
    <citation type="submission" date="2021-02" db="EMBL/GenBank/DDBJ databases">
        <title>Alicyclobacillus curvatus sp. nov. and Alicyclobacillus mengziensis sp. nov., two acidophilic bacteria isolated from acid mine drainage.</title>
        <authorList>
            <person name="Huang Y."/>
        </authorList>
    </citation>
    <scope>NUCLEOTIDE SEQUENCE [LARGE SCALE GENOMIC DNA]</scope>
    <source>
        <strain evidence="10 11">S30H14</strain>
    </source>
</reference>
<evidence type="ECO:0000256" key="6">
    <source>
        <dbReference type="ARBA" id="ARBA00023049"/>
    </source>
</evidence>
<evidence type="ECO:0000256" key="5">
    <source>
        <dbReference type="ARBA" id="ARBA00022833"/>
    </source>
</evidence>
<evidence type="ECO:0000256" key="7">
    <source>
        <dbReference type="PIRNR" id="PIRNR001123"/>
    </source>
</evidence>
<dbReference type="Gene3D" id="3.40.630.10">
    <property type="entry name" value="Zn peptidases"/>
    <property type="match status" value="1"/>
</dbReference>
<name>A0A9X7VWH2_9BACL</name>
<keyword evidence="11" id="KW-1185">Reference proteome</keyword>
<dbReference type="GO" id="GO:0004177">
    <property type="term" value="F:aminopeptidase activity"/>
    <property type="evidence" value="ECO:0007669"/>
    <property type="project" value="UniProtKB-UniRule"/>
</dbReference>
<feature type="binding site" evidence="8">
    <location>
        <position position="349"/>
    </location>
    <ligand>
        <name>Zn(2+)</name>
        <dbReference type="ChEBI" id="CHEBI:29105"/>
        <label>2</label>
    </ligand>
</feature>
<dbReference type="PANTHER" id="PTHR42994:SF2">
    <property type="entry name" value="PEPTIDASE"/>
    <property type="match status" value="1"/>
</dbReference>
<dbReference type="SUPFAM" id="SSF53187">
    <property type="entry name" value="Zn-dependent exopeptidases"/>
    <property type="match status" value="1"/>
</dbReference>
<dbReference type="InterPro" id="IPR008007">
    <property type="entry name" value="Peptidase_M42"/>
</dbReference>
<dbReference type="RefSeq" id="WP_206655165.1">
    <property type="nucleotide sequence ID" value="NZ_CP071182.1"/>
</dbReference>
<gene>
    <name evidence="10" type="ORF">JZ786_14710</name>
</gene>
<comment type="similarity">
    <text evidence="7">Belongs to the peptidase M42 family.</text>
</comment>
<keyword evidence="3 8" id="KW-0479">Metal-binding</keyword>
<dbReference type="InterPro" id="IPR036264">
    <property type="entry name" value="Bact_exopeptidase_dim_dom"/>
</dbReference>
<dbReference type="InterPro" id="IPR001261">
    <property type="entry name" value="ArgE/DapE_CS"/>
</dbReference>
<keyword evidence="4" id="KW-0378">Hydrolase</keyword>
<dbReference type="InterPro" id="IPR010162">
    <property type="entry name" value="PepT-like"/>
</dbReference>
<dbReference type="Gene3D" id="3.30.70.360">
    <property type="match status" value="1"/>
</dbReference>
<evidence type="ECO:0000256" key="2">
    <source>
        <dbReference type="ARBA" id="ARBA00022670"/>
    </source>
</evidence>
<dbReference type="Pfam" id="PF01546">
    <property type="entry name" value="Peptidase_M20"/>
    <property type="match status" value="1"/>
</dbReference>
<accession>A0A9X7VWH2</accession>
<dbReference type="SUPFAM" id="SSF55031">
    <property type="entry name" value="Bacterial exopeptidase dimerisation domain"/>
    <property type="match status" value="1"/>
</dbReference>
<dbReference type="Pfam" id="PF07687">
    <property type="entry name" value="M20_dimer"/>
    <property type="match status" value="1"/>
</dbReference>
<dbReference type="GO" id="GO:0006508">
    <property type="term" value="P:proteolysis"/>
    <property type="evidence" value="ECO:0007669"/>
    <property type="project" value="UniProtKB-KW"/>
</dbReference>
<dbReference type="PIRSF" id="PIRSF001123">
    <property type="entry name" value="PepA_GA"/>
    <property type="match status" value="1"/>
</dbReference>
<evidence type="ECO:0000256" key="4">
    <source>
        <dbReference type="ARBA" id="ARBA00022801"/>
    </source>
</evidence>
<sequence length="376" mass="40165">MEAQMNTKEAESQFLELVQIDSLSFQEGKIARRLAEILKSYGCTVRFDDASTALGGETGNLIAHMPGNPVRPTVLLTSHMDTVVPGTGIKPQIDEQGVVWSDGSTVLGADDKAGLTAILLALKVLSSSHVDEHCPIDIVFTIAEEQGLQGSRQVDCTALDSKVGLCLDSSGSLGTIVVAGPTQVKWSAEFRGRAAHAGVAPERGVSAIKMAATAVSRMPHGRLSANTTVNVGSFVGEGPTNVVRDRVTLQGEARGLDEEELWPVVRNMEQIFQETASEFGGSVQFREEKMYSGFSFGEDSHLRRVVEKAMESVGLQPFAVKSGGGSDANIFTQNGIPTLNVGIGYEDIHSTSEHVALSDIVRAAKVTEAFCRLYGR</sequence>
<dbReference type="AlphaFoldDB" id="A0A9X7VWH2"/>
<evidence type="ECO:0000256" key="8">
    <source>
        <dbReference type="PIRSR" id="PIRSR001123-2"/>
    </source>
</evidence>
<dbReference type="Proteomes" id="UP000663505">
    <property type="component" value="Chromosome"/>
</dbReference>
<dbReference type="KEGG" id="afx:JZ786_14710"/>
<dbReference type="PROSITE" id="PS00758">
    <property type="entry name" value="ARGE_DAPE_CPG2_1"/>
    <property type="match status" value="1"/>
</dbReference>
<organism evidence="10 11">
    <name type="scientific">Alicyclobacillus mengziensis</name>
    <dbReference type="NCBI Taxonomy" id="2931921"/>
    <lineage>
        <taxon>Bacteria</taxon>
        <taxon>Bacillati</taxon>
        <taxon>Bacillota</taxon>
        <taxon>Bacilli</taxon>
        <taxon>Bacillales</taxon>
        <taxon>Alicyclobacillaceae</taxon>
        <taxon>Alicyclobacillus</taxon>
    </lineage>
</organism>